<evidence type="ECO:0000256" key="1">
    <source>
        <dbReference type="ARBA" id="ARBA00000553"/>
    </source>
</evidence>
<keyword evidence="3" id="KW-0808">Transferase</keyword>
<dbReference type="GO" id="GO:0005507">
    <property type="term" value="F:copper ion binding"/>
    <property type="evidence" value="ECO:0007669"/>
    <property type="project" value="TreeGrafter"/>
</dbReference>
<evidence type="ECO:0000313" key="10">
    <source>
        <dbReference type="EMBL" id="KKQ97472.1"/>
    </source>
</evidence>
<reference evidence="10 11" key="1">
    <citation type="journal article" date="2015" name="Nature">
        <title>rRNA introns, odd ribosomes, and small enigmatic genomes across a large radiation of phyla.</title>
        <authorList>
            <person name="Brown C.T."/>
            <person name="Hug L.A."/>
            <person name="Thomas B.C."/>
            <person name="Sharon I."/>
            <person name="Castelle C.J."/>
            <person name="Singh A."/>
            <person name="Wilkins M.J."/>
            <person name="Williams K.H."/>
            <person name="Banfield J.F."/>
        </authorList>
    </citation>
    <scope>NUCLEOTIDE SEQUENCE [LARGE SCALE GENOMIC DNA]</scope>
</reference>
<dbReference type="EMBL" id="LBWA01000012">
    <property type="protein sequence ID" value="KKQ97472.1"/>
    <property type="molecule type" value="Genomic_DNA"/>
</dbReference>
<sequence length="251" mass="28423">MYQIPELLKFPKLFHTFSTKADGNMANSILGRVVNFDEVISNREKFLSKVGVNQNKCICMWVVHKDEIIEPDPKKIGISMKDYKKAMKVDGLITNKKNLYLFVLIADCLPIILYDLKVPALTLVHAGWRGVDLKIAKKAVIKMHEKYGSNITDIIAGIGPSVHKESFLKENPSQKSDPKWQSYLTKIGETKYQVDLIGFVKKQLEDSGVLPKNIFVSDVDTGSDERFYSHNRDKNLPVSQQGRFCCVVGML</sequence>
<dbReference type="InterPro" id="IPR003730">
    <property type="entry name" value="Cu_polyphenol_OxRdtase"/>
</dbReference>
<comment type="catalytic activity">
    <reaction evidence="1">
        <text>inosine + phosphate = alpha-D-ribose 1-phosphate + hypoxanthine</text>
        <dbReference type="Rhea" id="RHEA:27646"/>
        <dbReference type="ChEBI" id="CHEBI:17368"/>
        <dbReference type="ChEBI" id="CHEBI:17596"/>
        <dbReference type="ChEBI" id="CHEBI:43474"/>
        <dbReference type="ChEBI" id="CHEBI:57720"/>
        <dbReference type="EC" id="2.4.2.1"/>
    </reaction>
    <physiologicalReaction direction="left-to-right" evidence="1">
        <dbReference type="Rhea" id="RHEA:27647"/>
    </physiologicalReaction>
</comment>
<name>A0A0G0M2F5_9BACT</name>
<evidence type="ECO:0000256" key="4">
    <source>
        <dbReference type="ARBA" id="ARBA00022723"/>
    </source>
</evidence>
<evidence type="ECO:0000256" key="5">
    <source>
        <dbReference type="ARBA" id="ARBA00022801"/>
    </source>
</evidence>
<keyword evidence="4" id="KW-0479">Metal-binding</keyword>
<comment type="catalytic activity">
    <reaction evidence="7">
        <text>adenosine + H2O + H(+) = inosine + NH4(+)</text>
        <dbReference type="Rhea" id="RHEA:24408"/>
        <dbReference type="ChEBI" id="CHEBI:15377"/>
        <dbReference type="ChEBI" id="CHEBI:15378"/>
        <dbReference type="ChEBI" id="CHEBI:16335"/>
        <dbReference type="ChEBI" id="CHEBI:17596"/>
        <dbReference type="ChEBI" id="CHEBI:28938"/>
        <dbReference type="EC" id="3.5.4.4"/>
    </reaction>
    <physiologicalReaction direction="left-to-right" evidence="7">
        <dbReference type="Rhea" id="RHEA:24409"/>
    </physiologicalReaction>
</comment>
<evidence type="ECO:0008006" key="12">
    <source>
        <dbReference type="Google" id="ProtNLM"/>
    </source>
</evidence>
<dbReference type="CDD" id="cd16833">
    <property type="entry name" value="YfiH"/>
    <property type="match status" value="1"/>
</dbReference>
<proteinExistence type="inferred from homology"/>
<dbReference type="Proteomes" id="UP000034325">
    <property type="component" value="Unassembled WGS sequence"/>
</dbReference>
<dbReference type="Gene3D" id="3.60.140.10">
    <property type="entry name" value="CNF1/YfiH-like putative cysteine hydrolases"/>
    <property type="match status" value="1"/>
</dbReference>
<dbReference type="InterPro" id="IPR038371">
    <property type="entry name" value="Cu_polyphenol_OxRdtase_sf"/>
</dbReference>
<keyword evidence="5" id="KW-0378">Hydrolase</keyword>
<organism evidence="10 11">
    <name type="scientific">Candidatus Woesebacteria bacterium GW2011_GWA1_39_12</name>
    <dbReference type="NCBI Taxonomy" id="1618549"/>
    <lineage>
        <taxon>Bacteria</taxon>
        <taxon>Candidatus Woeseibacteriota</taxon>
    </lineage>
</organism>
<dbReference type="GO" id="GO:0016787">
    <property type="term" value="F:hydrolase activity"/>
    <property type="evidence" value="ECO:0007669"/>
    <property type="project" value="UniProtKB-KW"/>
</dbReference>
<comment type="catalytic activity">
    <reaction evidence="8">
        <text>adenosine + phosphate = alpha-D-ribose 1-phosphate + adenine</text>
        <dbReference type="Rhea" id="RHEA:27642"/>
        <dbReference type="ChEBI" id="CHEBI:16335"/>
        <dbReference type="ChEBI" id="CHEBI:16708"/>
        <dbReference type="ChEBI" id="CHEBI:43474"/>
        <dbReference type="ChEBI" id="CHEBI:57720"/>
        <dbReference type="EC" id="2.4.2.1"/>
    </reaction>
    <physiologicalReaction direction="left-to-right" evidence="8">
        <dbReference type="Rhea" id="RHEA:27643"/>
    </physiologicalReaction>
</comment>
<evidence type="ECO:0000256" key="8">
    <source>
        <dbReference type="ARBA" id="ARBA00048968"/>
    </source>
</evidence>
<accession>A0A0G0M2F5</accession>
<evidence type="ECO:0000256" key="3">
    <source>
        <dbReference type="ARBA" id="ARBA00022679"/>
    </source>
</evidence>
<dbReference type="InterPro" id="IPR011324">
    <property type="entry name" value="Cytotoxic_necrot_fac-like_cat"/>
</dbReference>
<evidence type="ECO:0000256" key="6">
    <source>
        <dbReference type="ARBA" id="ARBA00022833"/>
    </source>
</evidence>
<dbReference type="AlphaFoldDB" id="A0A0G0M2F5"/>
<evidence type="ECO:0000313" key="11">
    <source>
        <dbReference type="Proteomes" id="UP000034325"/>
    </source>
</evidence>
<evidence type="ECO:0000256" key="2">
    <source>
        <dbReference type="ARBA" id="ARBA00007353"/>
    </source>
</evidence>
<comment type="caution">
    <text evidence="10">The sequence shown here is derived from an EMBL/GenBank/DDBJ whole genome shotgun (WGS) entry which is preliminary data.</text>
</comment>
<comment type="similarity">
    <text evidence="2">Belongs to the purine nucleoside phosphorylase YfiH/LACC1 family.</text>
</comment>
<comment type="catalytic activity">
    <reaction evidence="9">
        <text>S-methyl-5'-thioadenosine + phosphate = 5-(methylsulfanyl)-alpha-D-ribose 1-phosphate + adenine</text>
        <dbReference type="Rhea" id="RHEA:11852"/>
        <dbReference type="ChEBI" id="CHEBI:16708"/>
        <dbReference type="ChEBI" id="CHEBI:17509"/>
        <dbReference type="ChEBI" id="CHEBI:43474"/>
        <dbReference type="ChEBI" id="CHEBI:58533"/>
        <dbReference type="EC" id="2.4.2.28"/>
    </reaction>
    <physiologicalReaction direction="left-to-right" evidence="9">
        <dbReference type="Rhea" id="RHEA:11853"/>
    </physiologicalReaction>
</comment>
<dbReference type="Pfam" id="PF02578">
    <property type="entry name" value="Cu-oxidase_4"/>
    <property type="match status" value="1"/>
</dbReference>
<dbReference type="GO" id="GO:0017061">
    <property type="term" value="F:S-methyl-5-thioadenosine phosphorylase activity"/>
    <property type="evidence" value="ECO:0007669"/>
    <property type="project" value="UniProtKB-EC"/>
</dbReference>
<gene>
    <name evidence="10" type="ORF">UT23_C0012G0082</name>
</gene>
<protein>
    <recommendedName>
        <fullName evidence="12">Purine nucleoside phosphorylase</fullName>
    </recommendedName>
</protein>
<dbReference type="PANTHER" id="PTHR30616:SF2">
    <property type="entry name" value="PURINE NUCLEOSIDE PHOSPHORYLASE LACC1"/>
    <property type="match status" value="1"/>
</dbReference>
<evidence type="ECO:0000256" key="9">
    <source>
        <dbReference type="ARBA" id="ARBA00049893"/>
    </source>
</evidence>
<dbReference type="SUPFAM" id="SSF64438">
    <property type="entry name" value="CNF1/YfiH-like putative cysteine hydrolases"/>
    <property type="match status" value="1"/>
</dbReference>
<keyword evidence="6" id="KW-0862">Zinc</keyword>
<dbReference type="PANTHER" id="PTHR30616">
    <property type="entry name" value="UNCHARACTERIZED PROTEIN YFIH"/>
    <property type="match status" value="1"/>
</dbReference>
<evidence type="ECO:0000256" key="7">
    <source>
        <dbReference type="ARBA" id="ARBA00047989"/>
    </source>
</evidence>